<keyword evidence="5" id="KW-1185">Reference proteome</keyword>
<evidence type="ECO:0000256" key="1">
    <source>
        <dbReference type="SAM" id="MobiDB-lite"/>
    </source>
</evidence>
<dbReference type="InterPro" id="IPR011335">
    <property type="entry name" value="Restrct_endonuc-II-like"/>
</dbReference>
<keyword evidence="2" id="KW-1133">Transmembrane helix</keyword>
<accession>A0A1X1TBX6</accession>
<dbReference type="Gene3D" id="3.40.1350.10">
    <property type="match status" value="1"/>
</dbReference>
<dbReference type="GO" id="GO:0003677">
    <property type="term" value="F:DNA binding"/>
    <property type="evidence" value="ECO:0007669"/>
    <property type="project" value="InterPro"/>
</dbReference>
<feature type="region of interest" description="Disordered" evidence="1">
    <location>
        <begin position="190"/>
        <end position="232"/>
    </location>
</feature>
<keyword evidence="2" id="KW-0812">Transmembrane</keyword>
<organism evidence="4 5">
    <name type="scientific">Mycolicibacterium doricum</name>
    <dbReference type="NCBI Taxonomy" id="126673"/>
    <lineage>
        <taxon>Bacteria</taxon>
        <taxon>Bacillati</taxon>
        <taxon>Actinomycetota</taxon>
        <taxon>Actinomycetes</taxon>
        <taxon>Mycobacteriales</taxon>
        <taxon>Mycobacteriaceae</taxon>
        <taxon>Mycolicibacterium</taxon>
    </lineage>
</organism>
<comment type="caution">
    <text evidence="4">The sequence shown here is derived from an EMBL/GenBank/DDBJ whole genome shotgun (WGS) entry which is preliminary data.</text>
</comment>
<dbReference type="InterPro" id="IPR052906">
    <property type="entry name" value="Type_IV_Methyl-Rstrct_Enzyme"/>
</dbReference>
<proteinExistence type="predicted"/>
<reference evidence="4 5" key="1">
    <citation type="submission" date="2016-01" db="EMBL/GenBank/DDBJ databases">
        <title>The new phylogeny of the genus Mycobacterium.</title>
        <authorList>
            <person name="Tarcisio F."/>
            <person name="Conor M."/>
            <person name="Antonella G."/>
            <person name="Elisabetta G."/>
            <person name="Giulia F.S."/>
            <person name="Sara T."/>
            <person name="Anna F."/>
            <person name="Clotilde B."/>
            <person name="Roberto B."/>
            <person name="Veronica D.S."/>
            <person name="Fabio R."/>
            <person name="Monica P."/>
            <person name="Olivier J."/>
            <person name="Enrico T."/>
            <person name="Nicola S."/>
        </authorList>
    </citation>
    <scope>NUCLEOTIDE SEQUENCE [LARGE SCALE GENOMIC DNA]</scope>
    <source>
        <strain evidence="4 5">DSM 44339</strain>
    </source>
</reference>
<keyword evidence="4" id="KW-0540">Nuclease</keyword>
<feature type="transmembrane region" description="Helical" evidence="2">
    <location>
        <begin position="21"/>
        <end position="38"/>
    </location>
</feature>
<dbReference type="PANTHER" id="PTHR30015">
    <property type="entry name" value="MRR RESTRICTION SYSTEM PROTEIN"/>
    <property type="match status" value="1"/>
</dbReference>
<name>A0A1X1TBX6_9MYCO</name>
<evidence type="ECO:0000313" key="5">
    <source>
        <dbReference type="Proteomes" id="UP000193564"/>
    </source>
</evidence>
<evidence type="ECO:0000256" key="2">
    <source>
        <dbReference type="SAM" id="Phobius"/>
    </source>
</evidence>
<dbReference type="STRING" id="126673.AWC01_09285"/>
<keyword evidence="4" id="KW-0255">Endonuclease</keyword>
<dbReference type="SUPFAM" id="SSF52980">
    <property type="entry name" value="Restriction endonuclease-like"/>
    <property type="match status" value="1"/>
</dbReference>
<dbReference type="PANTHER" id="PTHR30015:SF6">
    <property type="entry name" value="SLL1429 PROTEIN"/>
    <property type="match status" value="1"/>
</dbReference>
<dbReference type="InterPro" id="IPR007560">
    <property type="entry name" value="Restrct_endonuc_IV_Mrr"/>
</dbReference>
<sequence length="232" mass="24590">MSRRHVGSRPYDPAVTRNSRLKLYGALGAASGWSAHLVGWPPALVVALAVAVPALAGAAPRFVLGVISGAAASRVPEGEMSGTEFEDHIAHIVRACGVPVIMTPRTGDWGVDLIVGRRPNRVAVQCKRQSRPVGTSAVQEVVAGAPMQDCARTMVVTNNEFTPAAHKLAERHGCELVGRQEMARLRSTIRRLTEGADVSARPREPHPPLRRVPPGTPSTPDGTAPNPPRSPA</sequence>
<dbReference type="EMBL" id="LQOS01000024">
    <property type="protein sequence ID" value="ORV42062.1"/>
    <property type="molecule type" value="Genomic_DNA"/>
</dbReference>
<keyword evidence="4" id="KW-0378">Hydrolase</keyword>
<dbReference type="Pfam" id="PF04471">
    <property type="entry name" value="Mrr_cat"/>
    <property type="match status" value="1"/>
</dbReference>
<protein>
    <submittedName>
        <fullName evidence="4">Restriction endonuclease</fullName>
    </submittedName>
</protein>
<dbReference type="InterPro" id="IPR011856">
    <property type="entry name" value="tRNA_endonuc-like_dom_sf"/>
</dbReference>
<dbReference type="GO" id="GO:0009307">
    <property type="term" value="P:DNA restriction-modification system"/>
    <property type="evidence" value="ECO:0007669"/>
    <property type="project" value="InterPro"/>
</dbReference>
<gene>
    <name evidence="4" type="ORF">AWC01_09285</name>
</gene>
<evidence type="ECO:0000313" key="4">
    <source>
        <dbReference type="EMBL" id="ORV42062.1"/>
    </source>
</evidence>
<dbReference type="AlphaFoldDB" id="A0A1X1TBX6"/>
<dbReference type="OrthoDB" id="5181666at2"/>
<feature type="domain" description="Restriction endonuclease type IV Mrr" evidence="3">
    <location>
        <begin position="79"/>
        <end position="185"/>
    </location>
</feature>
<keyword evidence="2" id="KW-0472">Membrane</keyword>
<evidence type="ECO:0000259" key="3">
    <source>
        <dbReference type="Pfam" id="PF04471"/>
    </source>
</evidence>
<dbReference type="Proteomes" id="UP000193564">
    <property type="component" value="Unassembled WGS sequence"/>
</dbReference>
<dbReference type="GO" id="GO:0015666">
    <property type="term" value="F:restriction endodeoxyribonuclease activity"/>
    <property type="evidence" value="ECO:0007669"/>
    <property type="project" value="TreeGrafter"/>
</dbReference>
<feature type="transmembrane region" description="Helical" evidence="2">
    <location>
        <begin position="44"/>
        <end position="64"/>
    </location>
</feature>